<proteinExistence type="predicted"/>
<dbReference type="STRING" id="937777.Deipe_0056"/>
<sequence length="88" mass="9929">MSVLTARIVSFGKQQIRELLYYFKLLNNRVLLIYWRTAAPHAVLKTPASQGWALATNLAKAGPHDLITFPCHEDHKRNTGGTRGRVLD</sequence>
<reference evidence="2" key="1">
    <citation type="submission" date="2012-03" db="EMBL/GenBank/DDBJ databases">
        <title>Complete sequence of chromosome of Deinococcus peraridilitoris DSM 19664.</title>
        <authorList>
            <person name="Lucas S."/>
            <person name="Copeland A."/>
            <person name="Lapidus A."/>
            <person name="Glavina del Rio T."/>
            <person name="Dalin E."/>
            <person name="Tice H."/>
            <person name="Bruce D."/>
            <person name="Goodwin L."/>
            <person name="Pitluck S."/>
            <person name="Peters L."/>
            <person name="Mikhailova N."/>
            <person name="Lu M."/>
            <person name="Kyrpides N."/>
            <person name="Mavromatis K."/>
            <person name="Ivanova N."/>
            <person name="Brettin T."/>
            <person name="Detter J.C."/>
            <person name="Han C."/>
            <person name="Larimer F."/>
            <person name="Land M."/>
            <person name="Hauser L."/>
            <person name="Markowitz V."/>
            <person name="Cheng J.-F."/>
            <person name="Hugenholtz P."/>
            <person name="Woyke T."/>
            <person name="Wu D."/>
            <person name="Pukall R."/>
            <person name="Steenblock K."/>
            <person name="Brambilla E."/>
            <person name="Klenk H.-P."/>
            <person name="Eisen J.A."/>
        </authorList>
    </citation>
    <scope>NUCLEOTIDE SEQUENCE [LARGE SCALE GENOMIC DNA]</scope>
    <source>
        <strain evidence="2">DSM 19664 / LMG 22246 / CIP 109416 / KR-200</strain>
    </source>
</reference>
<dbReference type="EMBL" id="CP003382">
    <property type="protein sequence ID" value="AFZ65665.1"/>
    <property type="molecule type" value="Genomic_DNA"/>
</dbReference>
<keyword evidence="2" id="KW-1185">Reference proteome</keyword>
<accession>K9ZY49</accession>
<gene>
    <name evidence="1" type="ordered locus">Deipe_0056</name>
</gene>
<name>K9ZY49_DEIPD</name>
<evidence type="ECO:0000313" key="2">
    <source>
        <dbReference type="Proteomes" id="UP000010467"/>
    </source>
</evidence>
<dbReference type="Proteomes" id="UP000010467">
    <property type="component" value="Chromosome"/>
</dbReference>
<dbReference type="AlphaFoldDB" id="K9ZY49"/>
<organism evidence="1 2">
    <name type="scientific">Deinococcus peraridilitoris (strain DSM 19664 / LMG 22246 / CIP 109416 / KR-200)</name>
    <dbReference type="NCBI Taxonomy" id="937777"/>
    <lineage>
        <taxon>Bacteria</taxon>
        <taxon>Thermotogati</taxon>
        <taxon>Deinococcota</taxon>
        <taxon>Deinococci</taxon>
        <taxon>Deinococcales</taxon>
        <taxon>Deinococcaceae</taxon>
        <taxon>Deinococcus</taxon>
    </lineage>
</organism>
<protein>
    <submittedName>
        <fullName evidence="1">Uncharacterized protein</fullName>
    </submittedName>
</protein>
<dbReference type="KEGG" id="dpd:Deipe_0056"/>
<evidence type="ECO:0000313" key="1">
    <source>
        <dbReference type="EMBL" id="AFZ65665.1"/>
    </source>
</evidence>
<dbReference type="HOGENOM" id="CLU_2463960_0_0_0"/>